<evidence type="ECO:0000313" key="4">
    <source>
        <dbReference type="EMBL" id="MCC2118677.1"/>
    </source>
</evidence>
<feature type="transmembrane region" description="Helical" evidence="2">
    <location>
        <begin position="20"/>
        <end position="42"/>
    </location>
</feature>
<dbReference type="SUPFAM" id="SSF55166">
    <property type="entry name" value="Hedgehog/DD-peptidase"/>
    <property type="match status" value="1"/>
</dbReference>
<organism evidence="4 5">
    <name type="scientific">Waltera acetigignens</name>
    <dbReference type="NCBI Taxonomy" id="2981769"/>
    <lineage>
        <taxon>Bacteria</taxon>
        <taxon>Bacillati</taxon>
        <taxon>Bacillota</taxon>
        <taxon>Clostridia</taxon>
        <taxon>Lachnospirales</taxon>
        <taxon>Lachnospiraceae</taxon>
        <taxon>Waltera</taxon>
    </lineage>
</organism>
<dbReference type="PANTHER" id="PTHR34385:SF1">
    <property type="entry name" value="PEPTIDOGLYCAN L-ALANYL-D-GLUTAMATE ENDOPEPTIDASE CWLK"/>
    <property type="match status" value="1"/>
</dbReference>
<dbReference type="PANTHER" id="PTHR34385">
    <property type="entry name" value="D-ALANYL-D-ALANINE CARBOXYPEPTIDASE"/>
    <property type="match status" value="1"/>
</dbReference>
<name>A0AAE2ZWA9_9FIRM</name>
<dbReference type="Proteomes" id="UP001197795">
    <property type="component" value="Unassembled WGS sequence"/>
</dbReference>
<feature type="region of interest" description="Disordered" evidence="1">
    <location>
        <begin position="46"/>
        <end position="78"/>
    </location>
</feature>
<evidence type="ECO:0000259" key="3">
    <source>
        <dbReference type="Pfam" id="PF02557"/>
    </source>
</evidence>
<comment type="caution">
    <text evidence="4">The sequence shown here is derived from an EMBL/GenBank/DDBJ whole genome shotgun (WGS) entry which is preliminary data.</text>
</comment>
<evidence type="ECO:0000313" key="5">
    <source>
        <dbReference type="Proteomes" id="UP001197795"/>
    </source>
</evidence>
<proteinExistence type="predicted"/>
<dbReference type="InterPro" id="IPR009045">
    <property type="entry name" value="Zn_M74/Hedgehog-like"/>
</dbReference>
<evidence type="ECO:0000256" key="1">
    <source>
        <dbReference type="SAM" id="MobiDB-lite"/>
    </source>
</evidence>
<dbReference type="InterPro" id="IPR003709">
    <property type="entry name" value="VanY-like_core_dom"/>
</dbReference>
<dbReference type="Pfam" id="PF02557">
    <property type="entry name" value="VanY"/>
    <property type="match status" value="1"/>
</dbReference>
<feature type="domain" description="D-alanyl-D-alanine carboxypeptidase-like core" evidence="3">
    <location>
        <begin position="112"/>
        <end position="240"/>
    </location>
</feature>
<dbReference type="CDD" id="cd14852">
    <property type="entry name" value="LD-carboxypeptidase"/>
    <property type="match status" value="1"/>
</dbReference>
<reference evidence="4 5" key="1">
    <citation type="submission" date="2021-10" db="EMBL/GenBank/DDBJ databases">
        <title>Anaerobic single-cell dispensing facilitates the cultivation of human gut bacteria.</title>
        <authorList>
            <person name="Afrizal A."/>
        </authorList>
    </citation>
    <scope>NUCLEOTIDE SEQUENCE [LARGE SCALE GENOMIC DNA]</scope>
    <source>
        <strain evidence="4 5">CLA-AA-H273</strain>
    </source>
</reference>
<dbReference type="AlphaFoldDB" id="A0AAE2ZWA9"/>
<gene>
    <name evidence="4" type="ORF">LKD75_03555</name>
</gene>
<dbReference type="GO" id="GO:0006508">
    <property type="term" value="P:proteolysis"/>
    <property type="evidence" value="ECO:0007669"/>
    <property type="project" value="InterPro"/>
</dbReference>
<dbReference type="Gene3D" id="3.30.1380.10">
    <property type="match status" value="1"/>
</dbReference>
<accession>A0AAE2ZWA9</accession>
<dbReference type="GO" id="GO:0008233">
    <property type="term" value="F:peptidase activity"/>
    <property type="evidence" value="ECO:0007669"/>
    <property type="project" value="InterPro"/>
</dbReference>
<dbReference type="InterPro" id="IPR052179">
    <property type="entry name" value="DD-CPase-like"/>
</dbReference>
<keyword evidence="2" id="KW-1133">Transmembrane helix</keyword>
<feature type="compositionally biased region" description="Polar residues" evidence="1">
    <location>
        <begin position="49"/>
        <end position="60"/>
    </location>
</feature>
<dbReference type="EMBL" id="JAJEPV010000006">
    <property type="protein sequence ID" value="MCC2118677.1"/>
    <property type="molecule type" value="Genomic_DNA"/>
</dbReference>
<keyword evidence="2" id="KW-0472">Membrane</keyword>
<sequence length="265" mass="30428">MLPVPNEGHRRRQKQRRRRFPWGSIATVILVVAVCVYAFTLFGDKESPENSQVNDTTTQGPDDVQVGLLDESSPQNTQTVNDDTDWNLLLVNYENAIPENYEPKLVEVPGGEKVDERIYDPLMEMLEAAKEGNWDQLPMVVSGYRTQKKQQQLYDDKVAGYRKEGNSQSEAEELAKQWVSVPGYSEHQIGLAVDINGATYDLYFWLQENSYKYGFIFRYPGDKTDITGVAEEVWHYRYVGVEAATEMYEKGLCLEEYLAERQAEQ</sequence>
<keyword evidence="5" id="KW-1185">Reference proteome</keyword>
<keyword evidence="2" id="KW-0812">Transmembrane</keyword>
<evidence type="ECO:0000256" key="2">
    <source>
        <dbReference type="SAM" id="Phobius"/>
    </source>
</evidence>
<dbReference type="InterPro" id="IPR058193">
    <property type="entry name" value="VanY/YodJ_core_dom"/>
</dbReference>
<protein>
    <submittedName>
        <fullName evidence="4">M15 family metallopeptidase</fullName>
    </submittedName>
</protein>